<dbReference type="RefSeq" id="WP_256506791.1">
    <property type="nucleotide sequence ID" value="NZ_CP101740.1"/>
</dbReference>
<evidence type="ECO:0000313" key="1">
    <source>
        <dbReference type="EMBL" id="UUL82948.1"/>
    </source>
</evidence>
<dbReference type="EMBL" id="CP101740">
    <property type="protein sequence ID" value="UUL82948.1"/>
    <property type="molecule type" value="Genomic_DNA"/>
</dbReference>
<proteinExistence type="predicted"/>
<dbReference type="InterPro" id="IPR036182">
    <property type="entry name" value="PCuAC_sf"/>
</dbReference>
<dbReference type="PANTHER" id="PTHR36302:SF1">
    <property type="entry name" value="COPPER CHAPERONE PCU(A)C"/>
    <property type="match status" value="1"/>
</dbReference>
<accession>A0ABY5L7K1</accession>
<protein>
    <submittedName>
        <fullName evidence="1">Copper chaperone PCu(A)C</fullName>
    </submittedName>
</protein>
<dbReference type="SUPFAM" id="SSF110087">
    <property type="entry name" value="DR1885-like metal-binding protein"/>
    <property type="match status" value="1"/>
</dbReference>
<organism evidence="1 2">
    <name type="scientific">Sphingomonas qomolangmaensis</name>
    <dbReference type="NCBI Taxonomy" id="2918765"/>
    <lineage>
        <taxon>Bacteria</taxon>
        <taxon>Pseudomonadati</taxon>
        <taxon>Pseudomonadota</taxon>
        <taxon>Alphaproteobacteria</taxon>
        <taxon>Sphingomonadales</taxon>
        <taxon>Sphingomonadaceae</taxon>
        <taxon>Sphingomonas</taxon>
    </lineage>
</organism>
<dbReference type="PANTHER" id="PTHR36302">
    <property type="entry name" value="BLR7088 PROTEIN"/>
    <property type="match status" value="1"/>
</dbReference>
<sequence>MRRFSLPIALLAVLAGCGPSDQISVEEAWIRLPAVAGRPGAAYFAIEAAGRDDALTAVSTPVAKRAELHESMAGAGGMMTMNALETVSLKAGQPASFAPGGRHVMLFEMTPGLQAGNETRLKLVFASGRELDVPARIVGAGEGAPE</sequence>
<dbReference type="Proteomes" id="UP001058533">
    <property type="component" value="Chromosome"/>
</dbReference>
<dbReference type="Pfam" id="PF04314">
    <property type="entry name" value="PCuAC"/>
    <property type="match status" value="1"/>
</dbReference>
<gene>
    <name evidence="1" type="ORF">NMP03_01520</name>
</gene>
<evidence type="ECO:0000313" key="2">
    <source>
        <dbReference type="Proteomes" id="UP001058533"/>
    </source>
</evidence>
<name>A0ABY5L7K1_9SPHN</name>
<keyword evidence="2" id="KW-1185">Reference proteome</keyword>
<dbReference type="Gene3D" id="2.60.40.1890">
    <property type="entry name" value="PCu(A)C copper chaperone"/>
    <property type="match status" value="1"/>
</dbReference>
<dbReference type="InterPro" id="IPR058248">
    <property type="entry name" value="Lxx211020-like"/>
</dbReference>
<reference evidence="1" key="1">
    <citation type="submission" date="2022-07" db="EMBL/GenBank/DDBJ databases">
        <title>Sphingomonas sp. nov., a novel bacterium isolated from the north slope of the Mount Everest.</title>
        <authorList>
            <person name="Cui X."/>
            <person name="Liu Y."/>
        </authorList>
    </citation>
    <scope>NUCLEOTIDE SEQUENCE</scope>
    <source>
        <strain evidence="1">S5-59</strain>
    </source>
</reference>
<dbReference type="PROSITE" id="PS51257">
    <property type="entry name" value="PROKAR_LIPOPROTEIN"/>
    <property type="match status" value="1"/>
</dbReference>
<dbReference type="InterPro" id="IPR007410">
    <property type="entry name" value="LpqE-like"/>
</dbReference>